<accession>A0AAE1A6H3</accession>
<dbReference type="AlphaFoldDB" id="A0AAE1A6H3"/>
<evidence type="ECO:0000313" key="3">
    <source>
        <dbReference type="Proteomes" id="UP001283361"/>
    </source>
</evidence>
<proteinExistence type="predicted"/>
<comment type="caution">
    <text evidence="2">The sequence shown here is derived from an EMBL/GenBank/DDBJ whole genome shotgun (WGS) entry which is preliminary data.</text>
</comment>
<feature type="region of interest" description="Disordered" evidence="1">
    <location>
        <begin position="339"/>
        <end position="377"/>
    </location>
</feature>
<evidence type="ECO:0000313" key="2">
    <source>
        <dbReference type="EMBL" id="KAK3782213.1"/>
    </source>
</evidence>
<protein>
    <submittedName>
        <fullName evidence="2">Uncharacterized protein</fullName>
    </submittedName>
</protein>
<gene>
    <name evidence="2" type="ORF">RRG08_018579</name>
</gene>
<organism evidence="2 3">
    <name type="scientific">Elysia crispata</name>
    <name type="common">lettuce slug</name>
    <dbReference type="NCBI Taxonomy" id="231223"/>
    <lineage>
        <taxon>Eukaryota</taxon>
        <taxon>Metazoa</taxon>
        <taxon>Spiralia</taxon>
        <taxon>Lophotrochozoa</taxon>
        <taxon>Mollusca</taxon>
        <taxon>Gastropoda</taxon>
        <taxon>Heterobranchia</taxon>
        <taxon>Euthyneura</taxon>
        <taxon>Panpulmonata</taxon>
        <taxon>Sacoglossa</taxon>
        <taxon>Placobranchoidea</taxon>
        <taxon>Plakobranchidae</taxon>
        <taxon>Elysia</taxon>
    </lineage>
</organism>
<reference evidence="2" key="1">
    <citation type="journal article" date="2023" name="G3 (Bethesda)">
        <title>A reference genome for the long-term kleptoplast-retaining sea slug Elysia crispata morphotype clarki.</title>
        <authorList>
            <person name="Eastman K.E."/>
            <person name="Pendleton A.L."/>
            <person name="Shaikh M.A."/>
            <person name="Suttiyut T."/>
            <person name="Ogas R."/>
            <person name="Tomko P."/>
            <person name="Gavelis G."/>
            <person name="Widhalm J.R."/>
            <person name="Wisecaver J.H."/>
        </authorList>
    </citation>
    <scope>NUCLEOTIDE SEQUENCE</scope>
    <source>
        <strain evidence="2">ECLA1</strain>
    </source>
</reference>
<name>A0AAE1A6H3_9GAST</name>
<keyword evidence="3" id="KW-1185">Reference proteome</keyword>
<dbReference type="EMBL" id="JAWDGP010002526">
    <property type="protein sequence ID" value="KAK3782213.1"/>
    <property type="molecule type" value="Genomic_DNA"/>
</dbReference>
<dbReference type="Proteomes" id="UP001283361">
    <property type="component" value="Unassembled WGS sequence"/>
</dbReference>
<sequence length="482" mass="56248">MRLESGDGCFWEGGEGQAAVDCCVWEMCRALRTRSAHPLCGSAAQRPRPRFYTGAARETANIKPLDAEISGRRRLERIHHEVVRCLNPVLVTVNGCSARDAIICLARTLYGIGRYLEMIAIIIIYRHDFAERGHQEIVPRFKNLANRAERSKKDSGDIKLFQSTRHNPKLFSGGGEMKPDRREEERLWKPTGYQDYGNLQAIKTMETYRLSRLWKPTGYQDYGNLQAIKTMETYRLSRLWKPTGYQDYGNLQAIKTMETYRLSPKRNEGAAENLENFGKEDMADVEKVQHDRDIRREKVKHDRGIRREKVKHDRGIRREKVKQDRGIRREKVQHDKGIRREKVKHDRGIRREKVQHDRGIRREKVQHDRGIRREKVQHDRDIRREKVKHDRGIRREKVQNDRAASCVADGLLDPCESRPGIDLDSGLKGENYDGRFRARLERNSSTPLTANLMNVSTNTLHSISIDSKSHERQHQYPILYQL</sequence>
<evidence type="ECO:0000256" key="1">
    <source>
        <dbReference type="SAM" id="MobiDB-lite"/>
    </source>
</evidence>